<comment type="caution">
    <text evidence="1">The sequence shown here is derived from an EMBL/GenBank/DDBJ whole genome shotgun (WGS) entry which is preliminary data.</text>
</comment>
<dbReference type="RefSeq" id="WP_382203100.1">
    <property type="nucleotide sequence ID" value="NZ_JBHTBZ010000062.1"/>
</dbReference>
<name>A0ABW2SFK2_9BURK</name>
<dbReference type="Proteomes" id="UP001596457">
    <property type="component" value="Unassembled WGS sequence"/>
</dbReference>
<dbReference type="EMBL" id="JBHTBZ010000062">
    <property type="protein sequence ID" value="MFC7462310.1"/>
    <property type="molecule type" value="Genomic_DNA"/>
</dbReference>
<gene>
    <name evidence="1" type="ORF">ACFQU0_17930</name>
</gene>
<proteinExistence type="predicted"/>
<keyword evidence="2" id="KW-1185">Reference proteome</keyword>
<sequence length="75" mass="8660">MLIDQTNNALPIWVVYDNPVDFPGRFVARKWLNDTPTAETLQSSTLEELRSRLPPGLYRLERADSDDAKIVETWI</sequence>
<evidence type="ECO:0000313" key="1">
    <source>
        <dbReference type="EMBL" id="MFC7462310.1"/>
    </source>
</evidence>
<protein>
    <submittedName>
        <fullName evidence="1">Uncharacterized protein</fullName>
    </submittedName>
</protein>
<organism evidence="1 2">
    <name type="scientific">Hydrogenophaga defluvii</name>
    <dbReference type="NCBI Taxonomy" id="249410"/>
    <lineage>
        <taxon>Bacteria</taxon>
        <taxon>Pseudomonadati</taxon>
        <taxon>Pseudomonadota</taxon>
        <taxon>Betaproteobacteria</taxon>
        <taxon>Burkholderiales</taxon>
        <taxon>Comamonadaceae</taxon>
        <taxon>Hydrogenophaga</taxon>
    </lineage>
</organism>
<accession>A0ABW2SFK2</accession>
<evidence type="ECO:0000313" key="2">
    <source>
        <dbReference type="Proteomes" id="UP001596457"/>
    </source>
</evidence>
<reference evidence="2" key="1">
    <citation type="journal article" date="2019" name="Int. J. Syst. Evol. Microbiol.">
        <title>The Global Catalogue of Microorganisms (GCM) 10K type strain sequencing project: providing services to taxonomists for standard genome sequencing and annotation.</title>
        <authorList>
            <consortium name="The Broad Institute Genomics Platform"/>
            <consortium name="The Broad Institute Genome Sequencing Center for Infectious Disease"/>
            <person name="Wu L."/>
            <person name="Ma J."/>
        </authorList>
    </citation>
    <scope>NUCLEOTIDE SEQUENCE [LARGE SCALE GENOMIC DNA]</scope>
    <source>
        <strain evidence="2">CCUG 53903</strain>
    </source>
</reference>